<evidence type="ECO:0000313" key="2">
    <source>
        <dbReference type="EMBL" id="MBE6510945.1"/>
    </source>
</evidence>
<dbReference type="EMBL" id="SUTF01000007">
    <property type="protein sequence ID" value="MBE6510945.1"/>
    <property type="molecule type" value="Genomic_DNA"/>
</dbReference>
<dbReference type="Proteomes" id="UP000713479">
    <property type="component" value="Unassembled WGS sequence"/>
</dbReference>
<evidence type="ECO:0000313" key="3">
    <source>
        <dbReference type="Proteomes" id="UP000713479"/>
    </source>
</evidence>
<dbReference type="AlphaFoldDB" id="A0A8T3VSM6"/>
<feature type="domain" description="Zinc-ribbon" evidence="1">
    <location>
        <begin position="5"/>
        <end position="26"/>
    </location>
</feature>
<name>A0A8T3VSM6_9EURY</name>
<evidence type="ECO:0000259" key="1">
    <source>
        <dbReference type="Pfam" id="PF13240"/>
    </source>
</evidence>
<sequence>MTKICSKCNKEYDDSYKFCEVCGTELSKQNNEEKRKQAF</sequence>
<organism evidence="2 3">
    <name type="scientific">Methanobrevibacter millerae</name>
    <dbReference type="NCBI Taxonomy" id="230361"/>
    <lineage>
        <taxon>Archaea</taxon>
        <taxon>Methanobacteriati</taxon>
        <taxon>Methanobacteriota</taxon>
        <taxon>Methanomada group</taxon>
        <taxon>Methanobacteria</taxon>
        <taxon>Methanobacteriales</taxon>
        <taxon>Methanobacteriaceae</taxon>
        <taxon>Methanobrevibacter</taxon>
    </lineage>
</organism>
<protein>
    <submittedName>
        <fullName evidence="2">Zinc-ribbon domain-containing protein</fullName>
    </submittedName>
</protein>
<reference evidence="2" key="1">
    <citation type="submission" date="2019-04" db="EMBL/GenBank/DDBJ databases">
        <title>Evolution of Biomass-Degrading Anaerobic Consortia Revealed by Metagenomics.</title>
        <authorList>
            <person name="Peng X."/>
        </authorList>
    </citation>
    <scope>NUCLEOTIDE SEQUENCE</scope>
    <source>
        <strain evidence="2">SIG13</strain>
    </source>
</reference>
<dbReference type="Pfam" id="PF13240">
    <property type="entry name" value="Zn_Ribbon_1"/>
    <property type="match status" value="1"/>
</dbReference>
<proteinExistence type="predicted"/>
<dbReference type="InterPro" id="IPR026870">
    <property type="entry name" value="Zinc_ribbon_dom"/>
</dbReference>
<comment type="caution">
    <text evidence="2">The sequence shown here is derived from an EMBL/GenBank/DDBJ whole genome shotgun (WGS) entry which is preliminary data.</text>
</comment>
<gene>
    <name evidence="2" type="ORF">E7Z74_06730</name>
</gene>
<accession>A0A8T3VSM6</accession>